<accession>A0ABP2PJ90</accession>
<name>A0ABP2PJ90_9BURK</name>
<gene>
    <name evidence="1" type="ORF">WQE_27465</name>
</gene>
<evidence type="ECO:0000313" key="2">
    <source>
        <dbReference type="Proteomes" id="UP000004980"/>
    </source>
</evidence>
<dbReference type="EMBL" id="AKAU01000139">
    <property type="protein sequence ID" value="EIM97867.1"/>
    <property type="molecule type" value="Genomic_DNA"/>
</dbReference>
<sequence length="79" mass="9074">MAAIDRKPTNSLVLMVKFFFTTGPRVLPRKSAFAMNVFMRKKRLLSGFRRCSCSVRAAYGFCARIRFDLLDIGFHLPNI</sequence>
<dbReference type="Proteomes" id="UP000004980">
    <property type="component" value="Unassembled WGS sequence"/>
</dbReference>
<evidence type="ECO:0000313" key="1">
    <source>
        <dbReference type="EMBL" id="EIM97867.1"/>
    </source>
</evidence>
<keyword evidence="2" id="KW-1185">Reference proteome</keyword>
<protein>
    <submittedName>
        <fullName evidence="1">Uncharacterized protein</fullName>
    </submittedName>
</protein>
<comment type="caution">
    <text evidence="1">The sequence shown here is derived from an EMBL/GenBank/DDBJ whole genome shotgun (WGS) entry which is preliminary data.</text>
</comment>
<organism evidence="1 2">
    <name type="scientific">Paraburkholderia hospita</name>
    <dbReference type="NCBI Taxonomy" id="169430"/>
    <lineage>
        <taxon>Bacteria</taxon>
        <taxon>Pseudomonadati</taxon>
        <taxon>Pseudomonadota</taxon>
        <taxon>Betaproteobacteria</taxon>
        <taxon>Burkholderiales</taxon>
        <taxon>Burkholderiaceae</taxon>
        <taxon>Paraburkholderia</taxon>
    </lineage>
</organism>
<reference evidence="1 2" key="1">
    <citation type="journal article" date="2012" name="J. Bacteriol.">
        <title>Draft Genome Sequence of the Soil Bacterium Burkholderia terrae Strain BS001, Which Interacts with Fungal Surface Structures.</title>
        <authorList>
            <person name="Nazir R."/>
            <person name="Hansen M.A."/>
            <person name="Sorensen S."/>
            <person name="van Elsas J.D."/>
        </authorList>
    </citation>
    <scope>NUCLEOTIDE SEQUENCE [LARGE SCALE GENOMIC DNA]</scope>
    <source>
        <strain evidence="1 2">BS001</strain>
    </source>
</reference>
<proteinExistence type="predicted"/>